<name>F8LDD9_9BACT</name>
<sequence length="160" mass="19048">MQLLRIHFRDEQRNIRIIAMIAAVGNHPMPFASQTALYFSCYLGIQSRKNDFRAQRIGNCFNKVIFQMSIWHKVAEFFSCRSLRSDKLCNIKPRMILKQTNKTLADASGCSQNGNRDFTLHEPIRILLFVQFFFFLRDFFDRFARSDRKTEPKRRERCQI</sequence>
<reference evidence="1" key="1">
    <citation type="submission" date="2011-05" db="EMBL/GenBank/DDBJ databases">
        <title>Unity in variety -- the pan-genome of the Chlamydiae.</title>
        <authorList>
            <person name="Collingro A."/>
            <person name="Tischler P."/>
            <person name="Weinmaier T."/>
            <person name="Penz T."/>
            <person name="Heinz E."/>
            <person name="Brunham R.C."/>
            <person name="Read T.D."/>
            <person name="Bavoil P.M."/>
            <person name="Sachse K."/>
            <person name="Kahane S."/>
            <person name="Friedman M.G."/>
            <person name="Rattei T."/>
            <person name="Myers G.S.A."/>
            <person name="Horn M."/>
        </authorList>
    </citation>
    <scope>NUCLEOTIDE SEQUENCE</scope>
    <source>
        <strain evidence="1">2032/99</strain>
    </source>
</reference>
<organism evidence="1">
    <name type="scientific">Waddlia chondrophila 2032/99</name>
    <dbReference type="NCBI Taxonomy" id="765953"/>
    <lineage>
        <taxon>Bacteria</taxon>
        <taxon>Pseudomonadati</taxon>
        <taxon>Chlamydiota</taxon>
        <taxon>Chlamydiia</taxon>
        <taxon>Parachlamydiales</taxon>
        <taxon>Waddliaceae</taxon>
        <taxon>Waddlia</taxon>
    </lineage>
</organism>
<dbReference type="EMBL" id="FR872653">
    <property type="protein sequence ID" value="CCB91415.1"/>
    <property type="molecule type" value="Genomic_DNA"/>
</dbReference>
<gene>
    <name evidence="1" type="ORF">WCH_AD01570</name>
</gene>
<proteinExistence type="predicted"/>
<dbReference type="AlphaFoldDB" id="F8LDD9"/>
<protein>
    <submittedName>
        <fullName evidence="1">Uncharacterized protein</fullName>
    </submittedName>
</protein>
<accession>F8LDD9</accession>
<evidence type="ECO:0000313" key="1">
    <source>
        <dbReference type="EMBL" id="CCB91415.1"/>
    </source>
</evidence>